<accession>A0ABU8C083</accession>
<feature type="compositionally biased region" description="Pro residues" evidence="1">
    <location>
        <begin position="413"/>
        <end position="429"/>
    </location>
</feature>
<proteinExistence type="predicted"/>
<evidence type="ECO:0000313" key="3">
    <source>
        <dbReference type="Proteomes" id="UP001431963"/>
    </source>
</evidence>
<dbReference type="EMBL" id="JBALHR010000022">
    <property type="protein sequence ID" value="MEH7830367.1"/>
    <property type="molecule type" value="Genomic_DNA"/>
</dbReference>
<feature type="compositionally biased region" description="Basic and acidic residues" evidence="1">
    <location>
        <begin position="440"/>
        <end position="450"/>
    </location>
</feature>
<evidence type="ECO:0000256" key="1">
    <source>
        <dbReference type="SAM" id="MobiDB-lite"/>
    </source>
</evidence>
<reference evidence="2" key="1">
    <citation type="submission" date="2024-02" db="EMBL/GenBank/DDBJ databases">
        <title>Genome sequences of strain Gemmobacter sp. JM10B15.</title>
        <authorList>
            <person name="Zhang M."/>
        </authorList>
    </citation>
    <scope>NUCLEOTIDE SEQUENCE</scope>
    <source>
        <strain evidence="2">JM10B15</strain>
    </source>
</reference>
<organism evidence="2 3">
    <name type="scientific">Gemmobacter denitrificans</name>
    <dbReference type="NCBI Taxonomy" id="3123040"/>
    <lineage>
        <taxon>Bacteria</taxon>
        <taxon>Pseudomonadati</taxon>
        <taxon>Pseudomonadota</taxon>
        <taxon>Alphaproteobacteria</taxon>
        <taxon>Rhodobacterales</taxon>
        <taxon>Paracoccaceae</taxon>
        <taxon>Gemmobacter</taxon>
    </lineage>
</organism>
<dbReference type="RefSeq" id="WP_335425411.1">
    <property type="nucleotide sequence ID" value="NZ_JBALHR010000022.1"/>
</dbReference>
<protein>
    <submittedName>
        <fullName evidence="2">DUF935 family protein</fullName>
    </submittedName>
</protein>
<keyword evidence="3" id="KW-1185">Reference proteome</keyword>
<feature type="region of interest" description="Disordered" evidence="1">
    <location>
        <begin position="406"/>
        <end position="461"/>
    </location>
</feature>
<dbReference type="InterPro" id="IPR009279">
    <property type="entry name" value="Portal_Mu"/>
</dbReference>
<comment type="caution">
    <text evidence="2">The sequence shown here is derived from an EMBL/GenBank/DDBJ whole genome shotgun (WGS) entry which is preliminary data.</text>
</comment>
<sequence length="539" mass="58022">MAILDQFGRPMVQAAAAQLLERQAVASFGSVRSIQSGHPAEGLTPTRMAAILREAEQGDASAYLDLAEQMEEKDLHYAAVLGVRKRAIRSLEVQVDPGDDSAAAADLAEMTREALISAPVRTALIDLMDALGKGYSVCEMLWEREGKSGLRLAGLEHVMPRWFEFDRENGTYLYLRDNAGPQPLTRDKFVIHLAKTKSGLPIRGGLARLAAWAYLFKNFTLKDWAIFLEAYGHPLRLGKYGPSSSKEDRLTLLRAARQIGVDMAAIIPKDMELEVITAAISGAEKLYEGNARYWDEQVSKGVLGQVATTDAIAGGHAVGKIHEQVRDDIRDADAEQLAATLQRDIGGAFARLMFKGAVALPKVSFPPPETVDPKLMLELMERGPKAGLKIAVAQIREVFALREPEDGEEVLAPPAPEPPPAVPGQPPAKAPGKAAAEAPQPKEAETERQAASRGDAPARTPDSIEAMIDELIATGELQRVMDSEIGALLEALTAAASPEEVRDVLEAFDAVPPGPFRDLLTRATFAARLAGEVGAGIRG</sequence>
<evidence type="ECO:0000313" key="2">
    <source>
        <dbReference type="EMBL" id="MEH7830367.1"/>
    </source>
</evidence>
<gene>
    <name evidence="2" type="ORF">V6590_19625</name>
</gene>
<name>A0ABU8C083_9RHOB</name>
<dbReference type="Proteomes" id="UP001431963">
    <property type="component" value="Unassembled WGS sequence"/>
</dbReference>
<feature type="compositionally biased region" description="Low complexity" evidence="1">
    <location>
        <begin position="430"/>
        <end position="439"/>
    </location>
</feature>
<dbReference type="Pfam" id="PF06074">
    <property type="entry name" value="Portal_Mu"/>
    <property type="match status" value="1"/>
</dbReference>